<dbReference type="Pfam" id="PF11450">
    <property type="entry name" value="DUF3008"/>
    <property type="match status" value="1"/>
</dbReference>
<dbReference type="EMBL" id="CABVQN010000015">
    <property type="protein sequence ID" value="VWD14403.1"/>
    <property type="molecule type" value="Genomic_DNA"/>
</dbReference>
<name>A0A6P2XXP8_BURL3</name>
<evidence type="ECO:0008006" key="4">
    <source>
        <dbReference type="Google" id="ProtNLM"/>
    </source>
</evidence>
<sequence>MTTARRPDRRVDVRGSDTHATMPARSQVRQRAAGAAPSATRGKSNTEDLRPPAKSPARSMSEKEFEKMAFMPRHGKPEQKHDA</sequence>
<gene>
    <name evidence="2" type="ORF">BLA39750_03452</name>
</gene>
<feature type="region of interest" description="Disordered" evidence="1">
    <location>
        <begin position="1"/>
        <end position="64"/>
    </location>
</feature>
<evidence type="ECO:0000313" key="3">
    <source>
        <dbReference type="Proteomes" id="UP000494110"/>
    </source>
</evidence>
<protein>
    <recommendedName>
        <fullName evidence="4">DUF3008 domain-containing protein</fullName>
    </recommendedName>
</protein>
<feature type="compositionally biased region" description="Basic and acidic residues" evidence="1">
    <location>
        <begin position="1"/>
        <end position="17"/>
    </location>
</feature>
<dbReference type="Proteomes" id="UP000494110">
    <property type="component" value="Unassembled WGS sequence"/>
</dbReference>
<proteinExistence type="predicted"/>
<organism evidence="2 3">
    <name type="scientific">Burkholderia lata (strain ATCC 17760 / DSM 23089 / LMG 22485 / NCIMB 9086 / R18194 / 383)</name>
    <dbReference type="NCBI Taxonomy" id="482957"/>
    <lineage>
        <taxon>Bacteria</taxon>
        <taxon>Pseudomonadati</taxon>
        <taxon>Pseudomonadota</taxon>
        <taxon>Betaproteobacteria</taxon>
        <taxon>Burkholderiales</taxon>
        <taxon>Burkholderiaceae</taxon>
        <taxon>Burkholderia</taxon>
        <taxon>Burkholderia cepacia complex</taxon>
    </lineage>
</organism>
<reference evidence="2 3" key="1">
    <citation type="submission" date="2019-09" db="EMBL/GenBank/DDBJ databases">
        <authorList>
            <person name="Depoorter E."/>
        </authorList>
    </citation>
    <scope>NUCLEOTIDE SEQUENCE [LARGE SCALE GENOMIC DNA]</scope>
    <source>
        <strain evidence="2">R-39750</strain>
    </source>
</reference>
<evidence type="ECO:0000256" key="1">
    <source>
        <dbReference type="SAM" id="MobiDB-lite"/>
    </source>
</evidence>
<dbReference type="AlphaFoldDB" id="A0A6P2XXP8"/>
<accession>A0A6P2XXP8</accession>
<evidence type="ECO:0000313" key="2">
    <source>
        <dbReference type="EMBL" id="VWD14403.1"/>
    </source>
</evidence>
<dbReference type="InterPro" id="IPR021553">
    <property type="entry name" value="DUF3008"/>
</dbReference>